<comment type="caution">
    <text evidence="3">The sequence shown here is derived from an EMBL/GenBank/DDBJ whole genome shotgun (WGS) entry which is preliminary data.</text>
</comment>
<feature type="active site" description="Proton acceptor" evidence="2">
    <location>
        <position position="133"/>
    </location>
</feature>
<dbReference type="PANTHER" id="PTHR35561:SF1">
    <property type="entry name" value="RNA 2',3'-CYCLIC PHOSPHODIESTERASE"/>
    <property type="match status" value="1"/>
</dbReference>
<dbReference type="SUPFAM" id="SSF55144">
    <property type="entry name" value="LigT-like"/>
    <property type="match status" value="1"/>
</dbReference>
<dbReference type="GO" id="GO:0008664">
    <property type="term" value="F:RNA 2',3'-cyclic 3'-phosphodiesterase activity"/>
    <property type="evidence" value="ECO:0007669"/>
    <property type="project" value="UniProtKB-EC"/>
</dbReference>
<evidence type="ECO:0000256" key="1">
    <source>
        <dbReference type="ARBA" id="ARBA00022801"/>
    </source>
</evidence>
<dbReference type="Gene3D" id="3.90.1140.10">
    <property type="entry name" value="Cyclic phosphodiesterase"/>
    <property type="match status" value="1"/>
</dbReference>
<reference evidence="3 4" key="1">
    <citation type="submission" date="2019-03" db="EMBL/GenBank/DDBJ databases">
        <authorList>
            <person name="Kim M.K.M."/>
        </authorList>
    </citation>
    <scope>NUCLEOTIDE SEQUENCE [LARGE SCALE GENOMIC DNA]</scope>
    <source>
        <strain evidence="3 4">18JY21-1</strain>
    </source>
</reference>
<comment type="catalytic activity">
    <reaction evidence="2">
        <text>a 3'-end 2',3'-cyclophospho-ribonucleotide-RNA + H2O = a 3'-end 2'-phospho-ribonucleotide-RNA + H(+)</text>
        <dbReference type="Rhea" id="RHEA:11828"/>
        <dbReference type="Rhea" id="RHEA-COMP:10464"/>
        <dbReference type="Rhea" id="RHEA-COMP:17353"/>
        <dbReference type="ChEBI" id="CHEBI:15377"/>
        <dbReference type="ChEBI" id="CHEBI:15378"/>
        <dbReference type="ChEBI" id="CHEBI:83064"/>
        <dbReference type="ChEBI" id="CHEBI:173113"/>
        <dbReference type="EC" id="3.1.4.58"/>
    </reaction>
</comment>
<dbReference type="EMBL" id="SKFG01000027">
    <property type="protein sequence ID" value="TCZ74283.1"/>
    <property type="molecule type" value="Genomic_DNA"/>
</dbReference>
<dbReference type="NCBIfam" id="TIGR02258">
    <property type="entry name" value="2_5_ligase"/>
    <property type="match status" value="1"/>
</dbReference>
<feature type="short sequence motif" description="HXTX 2" evidence="2">
    <location>
        <begin position="133"/>
        <end position="136"/>
    </location>
</feature>
<gene>
    <name evidence="3" type="primary">thpR</name>
    <name evidence="3" type="ORF">E0485_20100</name>
</gene>
<name>A0A4R4E5X7_9BACL</name>
<evidence type="ECO:0000313" key="3">
    <source>
        <dbReference type="EMBL" id="TCZ74283.1"/>
    </source>
</evidence>
<evidence type="ECO:0000313" key="4">
    <source>
        <dbReference type="Proteomes" id="UP000295418"/>
    </source>
</evidence>
<feature type="short sequence motif" description="HXTX 1" evidence="2">
    <location>
        <begin position="45"/>
        <end position="48"/>
    </location>
</feature>
<accession>A0A4R4E5X7</accession>
<dbReference type="InterPro" id="IPR009097">
    <property type="entry name" value="Cyclic_Pdiesterase"/>
</dbReference>
<evidence type="ECO:0000256" key="2">
    <source>
        <dbReference type="HAMAP-Rule" id="MF_01940"/>
    </source>
</evidence>
<keyword evidence="4" id="KW-1185">Reference proteome</keyword>
<dbReference type="Proteomes" id="UP000295418">
    <property type="component" value="Unassembled WGS sequence"/>
</dbReference>
<protein>
    <recommendedName>
        <fullName evidence="2">RNA 2',3'-cyclic phosphodiesterase</fullName>
        <shortName evidence="2">RNA 2',3'-CPDase</shortName>
        <ecNumber evidence="2">3.1.4.58</ecNumber>
    </recommendedName>
</protein>
<dbReference type="PANTHER" id="PTHR35561">
    <property type="entry name" value="RNA 2',3'-CYCLIC PHOSPHODIESTERASE"/>
    <property type="match status" value="1"/>
</dbReference>
<dbReference type="OrthoDB" id="9789350at2"/>
<comment type="function">
    <text evidence="2">Hydrolyzes RNA 2',3'-cyclic phosphodiester to an RNA 2'-phosphomonoester.</text>
</comment>
<dbReference type="AlphaFoldDB" id="A0A4R4E5X7"/>
<dbReference type="InterPro" id="IPR004175">
    <property type="entry name" value="RNA_CPDase"/>
</dbReference>
<sequence length="192" mass="21657">MIVNTSRLFIAVALPDSIIHEVEELASKSKAGLPFQKWTHPTDYHITLKFLGDTGDDQIPAIKEEVESAISEIASPFTLAIDELGTFGKPASPSILWLGVAGQLPELNRLQASIDEATAKVGFSLEERAYNPHITIARRYQGKSAWNADDLKPLYTTWKSNLELNWQVSDIVLYRSHPKERPMYEPILRWQL</sequence>
<keyword evidence="1 2" id="KW-0378">Hydrolase</keyword>
<dbReference type="GO" id="GO:0004113">
    <property type="term" value="F:2',3'-cyclic-nucleotide 3'-phosphodiesterase activity"/>
    <property type="evidence" value="ECO:0007669"/>
    <property type="project" value="InterPro"/>
</dbReference>
<feature type="active site" description="Proton donor" evidence="2">
    <location>
        <position position="45"/>
    </location>
</feature>
<proteinExistence type="inferred from homology"/>
<dbReference type="Pfam" id="PF13563">
    <property type="entry name" value="2_5_RNA_ligase2"/>
    <property type="match status" value="1"/>
</dbReference>
<comment type="similarity">
    <text evidence="2">Belongs to the 2H phosphoesterase superfamily. ThpR family.</text>
</comment>
<dbReference type="EC" id="3.1.4.58" evidence="2"/>
<dbReference type="HAMAP" id="MF_01940">
    <property type="entry name" value="RNA_CPDase"/>
    <property type="match status" value="1"/>
</dbReference>
<organism evidence="3 4">
    <name type="scientific">Paenibacillus albiflavus</name>
    <dbReference type="NCBI Taxonomy" id="2545760"/>
    <lineage>
        <taxon>Bacteria</taxon>
        <taxon>Bacillati</taxon>
        <taxon>Bacillota</taxon>
        <taxon>Bacilli</taxon>
        <taxon>Bacillales</taxon>
        <taxon>Paenibacillaceae</taxon>
        <taxon>Paenibacillus</taxon>
    </lineage>
</organism>